<dbReference type="Proteomes" id="UP000199118">
    <property type="component" value="Unassembled WGS sequence"/>
</dbReference>
<proteinExistence type="predicted"/>
<sequence>MEPTAELLPRFFSWTDIAALALFLVAWNGMTWLIERPTGPPSVQRIMAGHRIRWMEAMLEREPRIMDANLLTALRAGASFFASGAMIAIGGVVAMMGQAERLATVARDLRLDTEMSRAGWEAKLLILALVLASAFAKFVWAHRLFGYCAVLMGAVGPKGSTTDADRSLARKAALINITAAKNFNRGLRTVYFAIAMLTWLLGGLPLILATLATAATLYRREFRSSSRDALLAEDADLVAETTPLQRKLED</sequence>
<protein>
    <submittedName>
        <fullName evidence="2">Uncharacterized membrane protein</fullName>
    </submittedName>
</protein>
<keyword evidence="3" id="KW-1185">Reference proteome</keyword>
<feature type="transmembrane region" description="Helical" evidence="1">
    <location>
        <begin position="76"/>
        <end position="97"/>
    </location>
</feature>
<feature type="transmembrane region" description="Helical" evidence="1">
    <location>
        <begin position="12"/>
        <end position="34"/>
    </location>
</feature>
<dbReference type="AlphaFoldDB" id="A0A1H3D5H0"/>
<keyword evidence="1" id="KW-0472">Membrane</keyword>
<dbReference type="Pfam" id="PF04654">
    <property type="entry name" value="DUF599"/>
    <property type="match status" value="1"/>
</dbReference>
<dbReference type="InterPro" id="IPR006747">
    <property type="entry name" value="DUF599"/>
</dbReference>
<dbReference type="PANTHER" id="PTHR31881">
    <property type="match status" value="1"/>
</dbReference>
<reference evidence="2 3" key="1">
    <citation type="submission" date="2016-10" db="EMBL/GenBank/DDBJ databases">
        <authorList>
            <person name="de Groot N.N."/>
        </authorList>
    </citation>
    <scope>NUCLEOTIDE SEQUENCE [LARGE SCALE GENOMIC DNA]</scope>
    <source>
        <strain evidence="2 3">DSM 17890</strain>
    </source>
</reference>
<keyword evidence="1" id="KW-0812">Transmembrane</keyword>
<dbReference type="EMBL" id="FNMZ01000007">
    <property type="protein sequence ID" value="SDX61625.1"/>
    <property type="molecule type" value="Genomic_DNA"/>
</dbReference>
<evidence type="ECO:0000313" key="3">
    <source>
        <dbReference type="Proteomes" id="UP000199118"/>
    </source>
</evidence>
<dbReference type="PANTHER" id="PTHR31881:SF6">
    <property type="entry name" value="OS09G0494600 PROTEIN"/>
    <property type="match status" value="1"/>
</dbReference>
<dbReference type="STRING" id="356660.SAMN05444336_107108"/>
<gene>
    <name evidence="2" type="ORF">SAMN05444336_107108</name>
</gene>
<keyword evidence="1" id="KW-1133">Transmembrane helix</keyword>
<accession>A0A1H3D5H0</accession>
<feature type="transmembrane region" description="Helical" evidence="1">
    <location>
        <begin position="190"/>
        <end position="218"/>
    </location>
</feature>
<feature type="transmembrane region" description="Helical" evidence="1">
    <location>
        <begin position="118"/>
        <end position="140"/>
    </location>
</feature>
<evidence type="ECO:0000313" key="2">
    <source>
        <dbReference type="EMBL" id="SDX61625.1"/>
    </source>
</evidence>
<name>A0A1H3D5H0_9RHOB</name>
<evidence type="ECO:0000256" key="1">
    <source>
        <dbReference type="SAM" id="Phobius"/>
    </source>
</evidence>
<organism evidence="2 3">
    <name type="scientific">Albimonas donghaensis</name>
    <dbReference type="NCBI Taxonomy" id="356660"/>
    <lineage>
        <taxon>Bacteria</taxon>
        <taxon>Pseudomonadati</taxon>
        <taxon>Pseudomonadota</taxon>
        <taxon>Alphaproteobacteria</taxon>
        <taxon>Rhodobacterales</taxon>
        <taxon>Paracoccaceae</taxon>
        <taxon>Albimonas</taxon>
    </lineage>
</organism>
<dbReference type="OrthoDB" id="9806874at2"/>
<dbReference type="RefSeq" id="WP_092683921.1">
    <property type="nucleotide sequence ID" value="NZ_FNMZ01000007.1"/>
</dbReference>